<comment type="caution">
    <text evidence="2">The sequence shown here is derived from an EMBL/GenBank/DDBJ whole genome shotgun (WGS) entry which is preliminary data.</text>
</comment>
<feature type="compositionally biased region" description="Pro residues" evidence="1">
    <location>
        <begin position="123"/>
        <end position="133"/>
    </location>
</feature>
<gene>
    <name evidence="2" type="ORF">P7K49_016720</name>
</gene>
<evidence type="ECO:0000256" key="1">
    <source>
        <dbReference type="SAM" id="MobiDB-lite"/>
    </source>
</evidence>
<evidence type="ECO:0000313" key="2">
    <source>
        <dbReference type="EMBL" id="KAK2107206.1"/>
    </source>
</evidence>
<feature type="region of interest" description="Disordered" evidence="1">
    <location>
        <begin position="1"/>
        <end position="88"/>
    </location>
</feature>
<evidence type="ECO:0000313" key="3">
    <source>
        <dbReference type="Proteomes" id="UP001266305"/>
    </source>
</evidence>
<feature type="compositionally biased region" description="Low complexity" evidence="1">
    <location>
        <begin position="147"/>
        <end position="169"/>
    </location>
</feature>
<accession>A0ABQ9VD65</accession>
<dbReference type="Proteomes" id="UP001266305">
    <property type="component" value="Unassembled WGS sequence"/>
</dbReference>
<keyword evidence="3" id="KW-1185">Reference proteome</keyword>
<protein>
    <submittedName>
        <fullName evidence="2">Uncharacterized protein</fullName>
    </submittedName>
</protein>
<feature type="compositionally biased region" description="Polar residues" evidence="1">
    <location>
        <begin position="186"/>
        <end position="197"/>
    </location>
</feature>
<feature type="region of interest" description="Disordered" evidence="1">
    <location>
        <begin position="121"/>
        <end position="209"/>
    </location>
</feature>
<organism evidence="2 3">
    <name type="scientific">Saguinus oedipus</name>
    <name type="common">Cotton-top tamarin</name>
    <name type="synonym">Oedipomidas oedipus</name>
    <dbReference type="NCBI Taxonomy" id="9490"/>
    <lineage>
        <taxon>Eukaryota</taxon>
        <taxon>Metazoa</taxon>
        <taxon>Chordata</taxon>
        <taxon>Craniata</taxon>
        <taxon>Vertebrata</taxon>
        <taxon>Euteleostomi</taxon>
        <taxon>Mammalia</taxon>
        <taxon>Eutheria</taxon>
        <taxon>Euarchontoglires</taxon>
        <taxon>Primates</taxon>
        <taxon>Haplorrhini</taxon>
        <taxon>Platyrrhini</taxon>
        <taxon>Cebidae</taxon>
        <taxon>Callitrichinae</taxon>
        <taxon>Saguinus</taxon>
    </lineage>
</organism>
<feature type="compositionally biased region" description="Low complexity" evidence="1">
    <location>
        <begin position="46"/>
        <end position="55"/>
    </location>
</feature>
<reference evidence="2 3" key="1">
    <citation type="submission" date="2023-05" db="EMBL/GenBank/DDBJ databases">
        <title>B98-5 Cell Line De Novo Hybrid Assembly: An Optical Mapping Approach.</title>
        <authorList>
            <person name="Kananen K."/>
            <person name="Auerbach J.A."/>
            <person name="Kautto E."/>
            <person name="Blachly J.S."/>
        </authorList>
    </citation>
    <scope>NUCLEOTIDE SEQUENCE [LARGE SCALE GENOMIC DNA]</scope>
    <source>
        <strain evidence="2">B95-8</strain>
        <tissue evidence="2">Cell line</tissue>
    </source>
</reference>
<sequence>MCCVASPPRLPCFQSQSNRQGLGEKRLQRPAPALPQRSPCPRPRSSRLPGPGTRPARPPRAARPPRRPSLRVTGPSRPRPHSPCAAWRADRGLQSRRVAFHGRCEENSFRLFWPPFSVAPIGAPRPPPPPSPEPSATARRRRRASARCRAAAGRRAPGAELEAGAPRPAHSAAPGGRGMRDATLSEEFSSPTDQKISSGGAPRVASATSVAGAAVLARQLFVHSKRDWFPY</sequence>
<proteinExistence type="predicted"/>
<name>A0ABQ9VD65_SAGOE</name>
<dbReference type="EMBL" id="JASSZA010000007">
    <property type="protein sequence ID" value="KAK2107206.1"/>
    <property type="molecule type" value="Genomic_DNA"/>
</dbReference>